<dbReference type="Pfam" id="PF03108">
    <property type="entry name" value="DBD_Tnp_Mut"/>
    <property type="match status" value="1"/>
</dbReference>
<evidence type="ECO:0000313" key="3">
    <source>
        <dbReference type="Proteomes" id="UP000289738"/>
    </source>
</evidence>
<protein>
    <recommendedName>
        <fullName evidence="1">Transposase MuDR plant domain-containing protein</fullName>
    </recommendedName>
</protein>
<dbReference type="Proteomes" id="UP000289738">
    <property type="component" value="Chromosome A03"/>
</dbReference>
<gene>
    <name evidence="2" type="ORF">Ahy_A03g015060</name>
</gene>
<feature type="domain" description="Transposase MuDR plant" evidence="1">
    <location>
        <begin position="121"/>
        <end position="177"/>
    </location>
</feature>
<sequence>MELFAEIGDVDGGGSGHSNFVQNNPPLAPPPSHCASLVDHIEVDSKNLDEEYVANSNESDSSGDDEVDGGTVQYLLLASKPVPKLSVVASHYHTLNLNVMHEDTPFFNMGGDDYNTDDSMEFRIGHKFKSREAVMLSVNNYNIRMSAEYNIVESDRAKYHMHCRQATAECHWNLHVTLKQNLGYW</sequence>
<dbReference type="EMBL" id="SDMP01000003">
    <property type="protein sequence ID" value="RYR68576.1"/>
    <property type="molecule type" value="Genomic_DNA"/>
</dbReference>
<organism evidence="2 3">
    <name type="scientific">Arachis hypogaea</name>
    <name type="common">Peanut</name>
    <dbReference type="NCBI Taxonomy" id="3818"/>
    <lineage>
        <taxon>Eukaryota</taxon>
        <taxon>Viridiplantae</taxon>
        <taxon>Streptophyta</taxon>
        <taxon>Embryophyta</taxon>
        <taxon>Tracheophyta</taxon>
        <taxon>Spermatophyta</taxon>
        <taxon>Magnoliopsida</taxon>
        <taxon>eudicotyledons</taxon>
        <taxon>Gunneridae</taxon>
        <taxon>Pentapetalae</taxon>
        <taxon>rosids</taxon>
        <taxon>fabids</taxon>
        <taxon>Fabales</taxon>
        <taxon>Fabaceae</taxon>
        <taxon>Papilionoideae</taxon>
        <taxon>50 kb inversion clade</taxon>
        <taxon>dalbergioids sensu lato</taxon>
        <taxon>Dalbergieae</taxon>
        <taxon>Pterocarpus clade</taxon>
        <taxon>Arachis</taxon>
    </lineage>
</organism>
<dbReference type="InterPro" id="IPR004332">
    <property type="entry name" value="Transposase_MuDR"/>
</dbReference>
<dbReference type="AlphaFoldDB" id="A0A445DZL0"/>
<comment type="caution">
    <text evidence="2">The sequence shown here is derived from an EMBL/GenBank/DDBJ whole genome shotgun (WGS) entry which is preliminary data.</text>
</comment>
<name>A0A445DZL0_ARAHY</name>
<reference evidence="2 3" key="1">
    <citation type="submission" date="2019-01" db="EMBL/GenBank/DDBJ databases">
        <title>Sequencing of cultivated peanut Arachis hypogaea provides insights into genome evolution and oil improvement.</title>
        <authorList>
            <person name="Chen X."/>
        </authorList>
    </citation>
    <scope>NUCLEOTIDE SEQUENCE [LARGE SCALE GENOMIC DNA]</scope>
    <source>
        <strain evidence="3">cv. Fuhuasheng</strain>
        <tissue evidence="2">Leaves</tissue>
    </source>
</reference>
<proteinExistence type="predicted"/>
<keyword evidence="3" id="KW-1185">Reference proteome</keyword>
<accession>A0A445DZL0</accession>
<evidence type="ECO:0000259" key="1">
    <source>
        <dbReference type="Pfam" id="PF03108"/>
    </source>
</evidence>
<evidence type="ECO:0000313" key="2">
    <source>
        <dbReference type="EMBL" id="RYR68576.1"/>
    </source>
</evidence>